<evidence type="ECO:0000313" key="4">
    <source>
        <dbReference type="EMBL" id="AEX10930.1"/>
    </source>
</evidence>
<evidence type="ECO:0000313" key="7">
    <source>
        <dbReference type="EMBL" id="AEX10933.1"/>
    </source>
</evidence>
<evidence type="ECO:0000313" key="5">
    <source>
        <dbReference type="EMBL" id="AEX10931.1"/>
    </source>
</evidence>
<dbReference type="AlphaFoldDB" id="K7NGM5"/>
<evidence type="ECO:0000313" key="10">
    <source>
        <dbReference type="EMBL" id="AEX10936.1"/>
    </source>
</evidence>
<dbReference type="EMBL" id="JQ015570">
    <property type="protein sequence ID" value="AEX10927.1"/>
    <property type="molecule type" value="Genomic_DNA"/>
</dbReference>
<protein>
    <submittedName>
        <fullName evidence="1">Uncharacterized protein</fullName>
    </submittedName>
</protein>
<dbReference type="EMBL" id="JQ015572">
    <property type="protein sequence ID" value="AEX10929.1"/>
    <property type="molecule type" value="Genomic_DNA"/>
</dbReference>
<dbReference type="EMBL" id="JQ015580">
    <property type="protein sequence ID" value="AEX10937.1"/>
    <property type="molecule type" value="Genomic_DNA"/>
</dbReference>
<dbReference type="EMBL" id="JQ015578">
    <property type="protein sequence ID" value="AEX10935.1"/>
    <property type="molecule type" value="Genomic_DNA"/>
</dbReference>
<name>K7NGM5_PINTA</name>
<evidence type="ECO:0000313" key="8">
    <source>
        <dbReference type="EMBL" id="AEX10934.1"/>
    </source>
</evidence>
<dbReference type="EMBL" id="JQ015573">
    <property type="protein sequence ID" value="AEX10930.1"/>
    <property type="molecule type" value="Genomic_DNA"/>
</dbReference>
<evidence type="ECO:0000313" key="11">
    <source>
        <dbReference type="EMBL" id="AEX10937.1"/>
    </source>
</evidence>
<evidence type="ECO:0000313" key="3">
    <source>
        <dbReference type="EMBL" id="AEX10929.1"/>
    </source>
</evidence>
<dbReference type="EMBL" id="JQ015575">
    <property type="protein sequence ID" value="AEX10932.1"/>
    <property type="molecule type" value="Genomic_DNA"/>
</dbReference>
<dbReference type="EMBL" id="JQ015576">
    <property type="protein sequence ID" value="AEX10933.1"/>
    <property type="molecule type" value="Genomic_DNA"/>
</dbReference>
<accession>K7NGM5</accession>
<dbReference type="EMBL" id="JQ015571">
    <property type="protein sequence ID" value="AEX10928.1"/>
    <property type="molecule type" value="Genomic_DNA"/>
</dbReference>
<dbReference type="EMBL" id="JQ015577">
    <property type="protein sequence ID" value="AEX10934.1"/>
    <property type="molecule type" value="Genomic_DNA"/>
</dbReference>
<organism evidence="1">
    <name type="scientific">Pinus taeda</name>
    <name type="common">Loblolly pine</name>
    <dbReference type="NCBI Taxonomy" id="3352"/>
    <lineage>
        <taxon>Eukaryota</taxon>
        <taxon>Viridiplantae</taxon>
        <taxon>Streptophyta</taxon>
        <taxon>Embryophyta</taxon>
        <taxon>Tracheophyta</taxon>
        <taxon>Spermatophyta</taxon>
        <taxon>Pinopsida</taxon>
        <taxon>Pinidae</taxon>
        <taxon>Conifers I</taxon>
        <taxon>Pinales</taxon>
        <taxon>Pinaceae</taxon>
        <taxon>Pinus</taxon>
        <taxon>Pinus subgen. Pinus</taxon>
    </lineage>
</organism>
<dbReference type="EMBL" id="JQ015574">
    <property type="protein sequence ID" value="AEX10931.1"/>
    <property type="molecule type" value="Genomic_DNA"/>
</dbReference>
<reference evidence="1" key="1">
    <citation type="submission" date="2011-11" db="EMBL/GenBank/DDBJ databases">
        <title>Nucleotide Diversity and Divergence in the Loblolly Pine Gene Space.</title>
        <authorList>
            <person name="Neale D.B."/>
            <person name="Wegrzyn J.L."/>
            <person name="Lee J.M."/>
            <person name="Eckert A.J."/>
            <person name="Liechty J.D."/>
            <person name="Stevens K.A."/>
            <person name="Langley C.H."/>
        </authorList>
    </citation>
    <scope>NUCLEOTIDE SEQUENCE</scope>
    <source>
        <strain evidence="11">616</strain>
        <strain evidence="2">618</strain>
        <strain evidence="4">619</strain>
        <strain evidence="5">621</strain>
        <strain evidence="7">624</strain>
        <strain evidence="1">625</strain>
        <strain evidence="9">627</strain>
        <strain evidence="6">629</strain>
        <strain evidence="3">630</strain>
        <strain evidence="8">631</strain>
        <strain evidence="10">632</strain>
        <tissue evidence="1">Megagametophyte</tissue>
    </source>
</reference>
<gene>
    <name evidence="1" type="ORF">0_10383_03</name>
</gene>
<evidence type="ECO:0000313" key="9">
    <source>
        <dbReference type="EMBL" id="AEX10935.1"/>
    </source>
</evidence>
<proteinExistence type="predicted"/>
<evidence type="ECO:0000313" key="2">
    <source>
        <dbReference type="EMBL" id="AEX10928.1"/>
    </source>
</evidence>
<evidence type="ECO:0000313" key="6">
    <source>
        <dbReference type="EMBL" id="AEX10932.1"/>
    </source>
</evidence>
<dbReference type="EMBL" id="JQ015579">
    <property type="protein sequence ID" value="AEX10936.1"/>
    <property type="molecule type" value="Genomic_DNA"/>
</dbReference>
<feature type="non-terminal residue" evidence="1">
    <location>
        <position position="1"/>
    </location>
</feature>
<sequence length="50" mass="5643">GMESKALHLIPSARLAVSLVPAPDLKRAHGIHQWWAPDLRIRCSECRIIE</sequence>
<evidence type="ECO:0000313" key="1">
    <source>
        <dbReference type="EMBL" id="AEX10927.1"/>
    </source>
</evidence>